<reference evidence="3 4" key="1">
    <citation type="submission" date="2017-05" db="EMBL/GenBank/DDBJ databases">
        <title>Genomic insights into alkan degradation activity of Oleiphilus messinensis.</title>
        <authorList>
            <person name="Kozyavkin S.A."/>
            <person name="Slesarev A.I."/>
            <person name="Golyshin P.N."/>
            <person name="Korzhenkov A."/>
            <person name="Golyshina O.N."/>
            <person name="Toshchakov S.V."/>
        </authorList>
    </citation>
    <scope>NUCLEOTIDE SEQUENCE [LARGE SCALE GENOMIC DNA]</scope>
    <source>
        <strain evidence="3 4">ME102</strain>
    </source>
</reference>
<dbReference type="Pfam" id="PF00581">
    <property type="entry name" value="Rhodanese"/>
    <property type="match status" value="1"/>
</dbReference>
<keyword evidence="1" id="KW-1133">Transmembrane helix</keyword>
<evidence type="ECO:0000313" key="4">
    <source>
        <dbReference type="Proteomes" id="UP000196027"/>
    </source>
</evidence>
<evidence type="ECO:0000256" key="1">
    <source>
        <dbReference type="SAM" id="Phobius"/>
    </source>
</evidence>
<keyword evidence="1" id="KW-0472">Membrane</keyword>
<dbReference type="AlphaFoldDB" id="A0A1Y0I876"/>
<feature type="domain" description="Rhodanese" evidence="2">
    <location>
        <begin position="47"/>
        <end position="137"/>
    </location>
</feature>
<accession>A0A1Y0I876</accession>
<dbReference type="InterPro" id="IPR001763">
    <property type="entry name" value="Rhodanese-like_dom"/>
</dbReference>
<organism evidence="3 4">
    <name type="scientific">Oleiphilus messinensis</name>
    <dbReference type="NCBI Taxonomy" id="141451"/>
    <lineage>
        <taxon>Bacteria</taxon>
        <taxon>Pseudomonadati</taxon>
        <taxon>Pseudomonadota</taxon>
        <taxon>Gammaproteobacteria</taxon>
        <taxon>Oceanospirillales</taxon>
        <taxon>Oleiphilaceae</taxon>
        <taxon>Oleiphilus</taxon>
    </lineage>
</organism>
<dbReference type="KEGG" id="ome:OLMES_1620"/>
<dbReference type="InterPro" id="IPR036873">
    <property type="entry name" value="Rhodanese-like_dom_sf"/>
</dbReference>
<dbReference type="SMART" id="SM00450">
    <property type="entry name" value="RHOD"/>
    <property type="match status" value="1"/>
</dbReference>
<dbReference type="GO" id="GO:0016740">
    <property type="term" value="F:transferase activity"/>
    <property type="evidence" value="ECO:0007669"/>
    <property type="project" value="UniProtKB-KW"/>
</dbReference>
<gene>
    <name evidence="3" type="ORF">OLMES_1620</name>
</gene>
<dbReference type="OrthoDB" id="9808735at2"/>
<name>A0A1Y0I876_9GAMM</name>
<feature type="transmembrane region" description="Helical" evidence="1">
    <location>
        <begin position="12"/>
        <end position="28"/>
    </location>
</feature>
<protein>
    <submittedName>
        <fullName evidence="3">Rhodanese-related sulfurtransferase</fullName>
    </submittedName>
</protein>
<keyword evidence="3" id="KW-0808">Transferase</keyword>
<dbReference type="CDD" id="cd00158">
    <property type="entry name" value="RHOD"/>
    <property type="match status" value="1"/>
</dbReference>
<sequence>MDRFLEFIVNHWELSTTFLALIVALIIVEKKRAGATLSPQQVTFMLNKDAAVLVDVREKKDFSEGHIKGSLHMPMSTLKERKAELDKHKDKQIIVVDKMGQHSGMACKTLKEIGVENAARLSGGIAEWRGQNLPVAKK</sequence>
<dbReference type="Gene3D" id="3.40.250.10">
    <property type="entry name" value="Rhodanese-like domain"/>
    <property type="match status" value="1"/>
</dbReference>
<proteinExistence type="predicted"/>
<keyword evidence="1" id="KW-0812">Transmembrane</keyword>
<evidence type="ECO:0000259" key="2">
    <source>
        <dbReference type="PROSITE" id="PS50206"/>
    </source>
</evidence>
<dbReference type="PROSITE" id="PS50206">
    <property type="entry name" value="RHODANESE_3"/>
    <property type="match status" value="1"/>
</dbReference>
<dbReference type="PANTHER" id="PTHR43031:SF18">
    <property type="entry name" value="RHODANESE-RELATED SULFURTRANSFERASES"/>
    <property type="match status" value="1"/>
</dbReference>
<dbReference type="PANTHER" id="PTHR43031">
    <property type="entry name" value="FAD-DEPENDENT OXIDOREDUCTASE"/>
    <property type="match status" value="1"/>
</dbReference>
<dbReference type="RefSeq" id="WP_087460768.1">
    <property type="nucleotide sequence ID" value="NZ_CP021425.1"/>
</dbReference>
<dbReference type="InterPro" id="IPR050229">
    <property type="entry name" value="GlpE_sulfurtransferase"/>
</dbReference>
<keyword evidence="4" id="KW-1185">Reference proteome</keyword>
<dbReference type="EMBL" id="CP021425">
    <property type="protein sequence ID" value="ARU55695.1"/>
    <property type="molecule type" value="Genomic_DNA"/>
</dbReference>
<evidence type="ECO:0000313" key="3">
    <source>
        <dbReference type="EMBL" id="ARU55695.1"/>
    </source>
</evidence>
<dbReference type="Proteomes" id="UP000196027">
    <property type="component" value="Chromosome"/>
</dbReference>
<dbReference type="SUPFAM" id="SSF52821">
    <property type="entry name" value="Rhodanese/Cell cycle control phosphatase"/>
    <property type="match status" value="1"/>
</dbReference>